<dbReference type="EMBL" id="HADX01002745">
    <property type="protein sequence ID" value="SBP24977.1"/>
    <property type="molecule type" value="Transcribed_RNA"/>
</dbReference>
<name>A0A1A7Y3G4_9TELE</name>
<dbReference type="InterPro" id="IPR039258">
    <property type="entry name" value="ZNF511"/>
</dbReference>
<feature type="region of interest" description="Disordered" evidence="1">
    <location>
        <begin position="183"/>
        <end position="207"/>
    </location>
</feature>
<feature type="compositionally biased region" description="Basic and acidic residues" evidence="1">
    <location>
        <begin position="183"/>
        <end position="197"/>
    </location>
</feature>
<dbReference type="AlphaFoldDB" id="A0A1A7Y3G4"/>
<feature type="region of interest" description="Disordered" evidence="1">
    <location>
        <begin position="1"/>
        <end position="41"/>
    </location>
</feature>
<dbReference type="PANTHER" id="PTHR21354">
    <property type="entry name" value="ZINC FINGER PROTEIN 511"/>
    <property type="match status" value="1"/>
</dbReference>
<evidence type="ECO:0000313" key="3">
    <source>
        <dbReference type="EMBL" id="SBP24977.1"/>
    </source>
</evidence>
<dbReference type="PANTHER" id="PTHR21354:SF0">
    <property type="entry name" value="ZINC FINGER PROTEIN 511"/>
    <property type="match status" value="1"/>
</dbReference>
<reference evidence="3" key="1">
    <citation type="submission" date="2016-05" db="EMBL/GenBank/DDBJ databases">
        <authorList>
            <person name="Lavstsen T."/>
            <person name="Jespersen J.S."/>
        </authorList>
    </citation>
    <scope>NUCLEOTIDE SEQUENCE</scope>
    <source>
        <tissue evidence="3">Brain</tissue>
    </source>
</reference>
<dbReference type="InterPro" id="IPR013087">
    <property type="entry name" value="Znf_C2H2_type"/>
</dbReference>
<dbReference type="PROSITE" id="PS00028">
    <property type="entry name" value="ZINC_FINGER_C2H2_1"/>
    <property type="match status" value="2"/>
</dbReference>
<feature type="region of interest" description="Disordered" evidence="1">
    <location>
        <begin position="220"/>
        <end position="282"/>
    </location>
</feature>
<feature type="domain" description="C2H2-type" evidence="2">
    <location>
        <begin position="152"/>
        <end position="175"/>
    </location>
</feature>
<reference evidence="3" key="2">
    <citation type="submission" date="2016-06" db="EMBL/GenBank/DDBJ databases">
        <title>The genome of a short-lived fish provides insights into sex chromosome evolution and the genetic control of aging.</title>
        <authorList>
            <person name="Reichwald K."/>
            <person name="Felder M."/>
            <person name="Petzold A."/>
            <person name="Koch P."/>
            <person name="Groth M."/>
            <person name="Platzer M."/>
        </authorList>
    </citation>
    <scope>NUCLEOTIDE SEQUENCE</scope>
    <source>
        <tissue evidence="3">Brain</tissue>
    </source>
</reference>
<accession>A0A1A7Y3G4</accession>
<evidence type="ECO:0000256" key="1">
    <source>
        <dbReference type="SAM" id="MobiDB-lite"/>
    </source>
</evidence>
<protein>
    <submittedName>
        <fullName evidence="3">Zinc finger protein 511</fullName>
    </submittedName>
</protein>
<organism evidence="3">
    <name type="scientific">Iconisemion striatum</name>
    <dbReference type="NCBI Taxonomy" id="60296"/>
    <lineage>
        <taxon>Eukaryota</taxon>
        <taxon>Metazoa</taxon>
        <taxon>Chordata</taxon>
        <taxon>Craniata</taxon>
        <taxon>Vertebrata</taxon>
        <taxon>Euteleostomi</taxon>
        <taxon>Actinopterygii</taxon>
        <taxon>Neopterygii</taxon>
        <taxon>Teleostei</taxon>
        <taxon>Neoteleostei</taxon>
        <taxon>Acanthomorphata</taxon>
        <taxon>Ovalentaria</taxon>
        <taxon>Atherinomorphae</taxon>
        <taxon>Cyprinodontiformes</taxon>
        <taxon>Nothobranchiidae</taxon>
        <taxon>Iconisemion</taxon>
    </lineage>
</organism>
<gene>
    <name evidence="3" type="primary">ZNF511</name>
</gene>
<feature type="domain" description="C2H2-type" evidence="2">
    <location>
        <begin position="88"/>
        <end position="111"/>
    </location>
</feature>
<dbReference type="EMBL" id="HADW01006873">
    <property type="protein sequence ID" value="SBP08273.1"/>
    <property type="molecule type" value="Transcribed_RNA"/>
</dbReference>
<evidence type="ECO:0000259" key="2">
    <source>
        <dbReference type="PROSITE" id="PS00028"/>
    </source>
</evidence>
<dbReference type="SMART" id="SM00355">
    <property type="entry name" value="ZnF_C2H2"/>
    <property type="match status" value="3"/>
</dbReference>
<sequence>MLQPELNLLAAAEEDVLTGSSDEKRPTEAPEEQPEQENPFNFTPELIRLHKDHELFEDGDIQRHLSLQDLFISETEDTSVLSVSEFGCHISGCSAVFSTLDDYEHHYNSLHRHVCCSCRRSLPTSRLLDIHIQEWHDSLFTVLAQRQDMYLCLVEGCGQKFRTSKQRKDHLIRIHKYPPDFRFDKNKKERGTREAKRQQQQQQDTTMEVMCESQRVCEIRSDEPEEEESMDTRVSSEEGAAAQGSKTNAAQIKPQYSYRVPPTVCFGHGSVRGFRGGRSRRK</sequence>
<proteinExistence type="predicted"/>